<dbReference type="OrthoDB" id="3796779at2759"/>
<dbReference type="Proteomes" id="UP000799757">
    <property type="component" value="Unassembled WGS sequence"/>
</dbReference>
<dbReference type="Gene3D" id="4.10.240.10">
    <property type="entry name" value="Zn(2)-C6 fungal-type DNA-binding domain"/>
    <property type="match status" value="1"/>
</dbReference>
<evidence type="ECO:0000256" key="1">
    <source>
        <dbReference type="ARBA" id="ARBA00023242"/>
    </source>
</evidence>
<evidence type="ECO:0000313" key="5">
    <source>
        <dbReference type="Proteomes" id="UP000799757"/>
    </source>
</evidence>
<proteinExistence type="predicted"/>
<evidence type="ECO:0000313" key="4">
    <source>
        <dbReference type="EMBL" id="KAF2791977.1"/>
    </source>
</evidence>
<dbReference type="GO" id="GO:0000981">
    <property type="term" value="F:DNA-binding transcription factor activity, RNA polymerase II-specific"/>
    <property type="evidence" value="ECO:0007669"/>
    <property type="project" value="InterPro"/>
</dbReference>
<evidence type="ECO:0000259" key="3">
    <source>
        <dbReference type="PROSITE" id="PS50048"/>
    </source>
</evidence>
<protein>
    <recommendedName>
        <fullName evidence="3">Zn(2)-C6 fungal-type domain-containing protein</fullName>
    </recommendedName>
</protein>
<gene>
    <name evidence="4" type="ORF">K505DRAFT_326474</name>
</gene>
<keyword evidence="5" id="KW-1185">Reference proteome</keyword>
<dbReference type="PROSITE" id="PS00463">
    <property type="entry name" value="ZN2_CY6_FUNGAL_1"/>
    <property type="match status" value="1"/>
</dbReference>
<dbReference type="EMBL" id="MU001992">
    <property type="protein sequence ID" value="KAF2791977.1"/>
    <property type="molecule type" value="Genomic_DNA"/>
</dbReference>
<organism evidence="4 5">
    <name type="scientific">Melanomma pulvis-pyrius CBS 109.77</name>
    <dbReference type="NCBI Taxonomy" id="1314802"/>
    <lineage>
        <taxon>Eukaryota</taxon>
        <taxon>Fungi</taxon>
        <taxon>Dikarya</taxon>
        <taxon>Ascomycota</taxon>
        <taxon>Pezizomycotina</taxon>
        <taxon>Dothideomycetes</taxon>
        <taxon>Pleosporomycetidae</taxon>
        <taxon>Pleosporales</taxon>
        <taxon>Melanommataceae</taxon>
        <taxon>Melanomma</taxon>
    </lineage>
</organism>
<evidence type="ECO:0000256" key="2">
    <source>
        <dbReference type="SAM" id="MobiDB-lite"/>
    </source>
</evidence>
<reference evidence="4" key="1">
    <citation type="journal article" date="2020" name="Stud. Mycol.">
        <title>101 Dothideomycetes genomes: a test case for predicting lifestyles and emergence of pathogens.</title>
        <authorList>
            <person name="Haridas S."/>
            <person name="Albert R."/>
            <person name="Binder M."/>
            <person name="Bloem J."/>
            <person name="Labutti K."/>
            <person name="Salamov A."/>
            <person name="Andreopoulos B."/>
            <person name="Baker S."/>
            <person name="Barry K."/>
            <person name="Bills G."/>
            <person name="Bluhm B."/>
            <person name="Cannon C."/>
            <person name="Castanera R."/>
            <person name="Culley D."/>
            <person name="Daum C."/>
            <person name="Ezra D."/>
            <person name="Gonzalez J."/>
            <person name="Henrissat B."/>
            <person name="Kuo A."/>
            <person name="Liang C."/>
            <person name="Lipzen A."/>
            <person name="Lutzoni F."/>
            <person name="Magnuson J."/>
            <person name="Mondo S."/>
            <person name="Nolan M."/>
            <person name="Ohm R."/>
            <person name="Pangilinan J."/>
            <person name="Park H.-J."/>
            <person name="Ramirez L."/>
            <person name="Alfaro M."/>
            <person name="Sun H."/>
            <person name="Tritt A."/>
            <person name="Yoshinaga Y."/>
            <person name="Zwiers L.-H."/>
            <person name="Turgeon B."/>
            <person name="Goodwin S."/>
            <person name="Spatafora J."/>
            <person name="Crous P."/>
            <person name="Grigoriev I."/>
        </authorList>
    </citation>
    <scope>NUCLEOTIDE SEQUENCE</scope>
    <source>
        <strain evidence="4">CBS 109.77</strain>
    </source>
</reference>
<dbReference type="Pfam" id="PF00172">
    <property type="entry name" value="Zn_clus"/>
    <property type="match status" value="1"/>
</dbReference>
<keyword evidence="1" id="KW-0539">Nucleus</keyword>
<dbReference type="PROSITE" id="PS50048">
    <property type="entry name" value="ZN2_CY6_FUNGAL_2"/>
    <property type="match status" value="1"/>
</dbReference>
<dbReference type="InterPro" id="IPR001138">
    <property type="entry name" value="Zn2Cys6_DnaBD"/>
</dbReference>
<dbReference type="CDD" id="cd00067">
    <property type="entry name" value="GAL4"/>
    <property type="match status" value="1"/>
</dbReference>
<accession>A0A6A6X7U8</accession>
<sequence length="392" mass="43032">MDPTAHVQNNFLAFRSSCDRCRYMKLKCPSNGNDTNEPCERCSKAKLRCTYSRRTSLRKRTAAGQDNGLDAPDGRDEHMAAPDITITDQGSGQSDESSTSIGVIVSEIPSEPVDAFCFSNTLDVLSSDELLWTTRWDDPSTSTMSPALWPNHTPAFSEHEVTLSAQCTLNLATLAVELGKCLQMLRDDIRTQQSIDNYPIGHIRHLSQAFVASAQSPSALDVLTSLLLLSCYVTLRKLYINAFFKIKDHILLGNDNQQQISHDPRTTRLRGMDMLNERCIRSYTAFNITIDLLHNCDAALGLCTVCRPPGQSGSPTSMTSAVPHSQGVPPGDNLEAPMEQSSSSSACIACALPANFRMEAVSIFNAIADQEHALHEVIAMLRGTLRHQMGLL</sequence>
<dbReference type="AlphaFoldDB" id="A0A6A6X7U8"/>
<dbReference type="InterPro" id="IPR036864">
    <property type="entry name" value="Zn2-C6_fun-type_DNA-bd_sf"/>
</dbReference>
<name>A0A6A6X7U8_9PLEO</name>
<feature type="compositionally biased region" description="Polar residues" evidence="2">
    <location>
        <begin position="314"/>
        <end position="323"/>
    </location>
</feature>
<dbReference type="GO" id="GO:0008270">
    <property type="term" value="F:zinc ion binding"/>
    <property type="evidence" value="ECO:0007669"/>
    <property type="project" value="InterPro"/>
</dbReference>
<feature type="domain" description="Zn(2)-C6 fungal-type" evidence="3">
    <location>
        <begin position="17"/>
        <end position="51"/>
    </location>
</feature>
<feature type="region of interest" description="Disordered" evidence="2">
    <location>
        <begin position="314"/>
        <end position="337"/>
    </location>
</feature>
<dbReference type="SUPFAM" id="SSF57701">
    <property type="entry name" value="Zn2/Cys6 DNA-binding domain"/>
    <property type="match status" value="1"/>
</dbReference>